<comment type="caution">
    <text evidence="1">The sequence shown here is derived from an EMBL/GenBank/DDBJ whole genome shotgun (WGS) entry which is preliminary data.</text>
</comment>
<dbReference type="Proteomes" id="UP001454036">
    <property type="component" value="Unassembled WGS sequence"/>
</dbReference>
<keyword evidence="2" id="KW-1185">Reference proteome</keyword>
<dbReference type="AlphaFoldDB" id="A0AAV3PEW9"/>
<sequence>MEANLTNNNVTIVKVEAICTGEEEELALGNNKTLNAIFNVVDVNLFKLINTCTVAKKAWETLETSYEGN</sequence>
<gene>
    <name evidence="1" type="ORF">LIER_09183</name>
</gene>
<name>A0AAV3PEW9_LITER</name>
<dbReference type="EMBL" id="BAABME010001542">
    <property type="protein sequence ID" value="GAA0150189.1"/>
    <property type="molecule type" value="Genomic_DNA"/>
</dbReference>
<organism evidence="1 2">
    <name type="scientific">Lithospermum erythrorhizon</name>
    <name type="common">Purple gromwell</name>
    <name type="synonym">Lithospermum officinale var. erythrorhizon</name>
    <dbReference type="NCBI Taxonomy" id="34254"/>
    <lineage>
        <taxon>Eukaryota</taxon>
        <taxon>Viridiplantae</taxon>
        <taxon>Streptophyta</taxon>
        <taxon>Embryophyta</taxon>
        <taxon>Tracheophyta</taxon>
        <taxon>Spermatophyta</taxon>
        <taxon>Magnoliopsida</taxon>
        <taxon>eudicotyledons</taxon>
        <taxon>Gunneridae</taxon>
        <taxon>Pentapetalae</taxon>
        <taxon>asterids</taxon>
        <taxon>lamiids</taxon>
        <taxon>Boraginales</taxon>
        <taxon>Boraginaceae</taxon>
        <taxon>Boraginoideae</taxon>
        <taxon>Lithospermeae</taxon>
        <taxon>Lithospermum</taxon>
    </lineage>
</organism>
<evidence type="ECO:0008006" key="3">
    <source>
        <dbReference type="Google" id="ProtNLM"/>
    </source>
</evidence>
<protein>
    <recommendedName>
        <fullName evidence="3">Gag-pol polyprotein</fullName>
    </recommendedName>
</protein>
<evidence type="ECO:0000313" key="2">
    <source>
        <dbReference type="Proteomes" id="UP001454036"/>
    </source>
</evidence>
<reference evidence="1 2" key="1">
    <citation type="submission" date="2024-01" db="EMBL/GenBank/DDBJ databases">
        <title>The complete chloroplast genome sequence of Lithospermum erythrorhizon: insights into the phylogenetic relationship among Boraginaceae species and the maternal lineages of purple gromwells.</title>
        <authorList>
            <person name="Okada T."/>
            <person name="Watanabe K."/>
        </authorList>
    </citation>
    <scope>NUCLEOTIDE SEQUENCE [LARGE SCALE GENOMIC DNA]</scope>
</reference>
<dbReference type="Pfam" id="PF14223">
    <property type="entry name" value="Retrotran_gag_2"/>
    <property type="match status" value="1"/>
</dbReference>
<proteinExistence type="predicted"/>
<accession>A0AAV3PEW9</accession>
<evidence type="ECO:0000313" key="1">
    <source>
        <dbReference type="EMBL" id="GAA0150189.1"/>
    </source>
</evidence>